<feature type="region of interest" description="Disordered" evidence="8">
    <location>
        <begin position="177"/>
        <end position="207"/>
    </location>
</feature>
<name>A0A183PCN6_9TREM</name>
<evidence type="ECO:0000256" key="7">
    <source>
        <dbReference type="RuleBase" id="RU367025"/>
    </source>
</evidence>
<keyword evidence="4 7" id="KW-0747">Spliceosome</keyword>
<keyword evidence="3 7" id="KW-0507">mRNA processing</keyword>
<dbReference type="STRING" id="31246.A0A183PCN6"/>
<dbReference type="Pfam" id="PF03371">
    <property type="entry name" value="PRP38"/>
    <property type="match status" value="1"/>
</dbReference>
<protein>
    <recommendedName>
        <fullName evidence="7">Pre-mRNA-splicing factor 38</fullName>
    </recommendedName>
</protein>
<dbReference type="EMBL" id="UZAL01032125">
    <property type="protein sequence ID" value="VDP60114.1"/>
    <property type="molecule type" value="Genomic_DNA"/>
</dbReference>
<dbReference type="PANTHER" id="PTHR23142">
    <property type="entry name" value="PRE-MRNA-SPLICING FACTOR 38A-RELATED"/>
    <property type="match status" value="1"/>
</dbReference>
<evidence type="ECO:0000256" key="5">
    <source>
        <dbReference type="ARBA" id="ARBA00023187"/>
    </source>
</evidence>
<comment type="subcellular location">
    <subcellularLocation>
        <location evidence="1 7">Nucleus</location>
    </subcellularLocation>
</comment>
<evidence type="ECO:0000256" key="6">
    <source>
        <dbReference type="ARBA" id="ARBA00023242"/>
    </source>
</evidence>
<accession>A0A183PCN6</accession>
<feature type="compositionally biased region" description="Basic residues" evidence="8">
    <location>
        <begin position="194"/>
        <end position="207"/>
    </location>
</feature>
<keyword evidence="5 7" id="KW-0508">mRNA splicing</keyword>
<comment type="function">
    <text evidence="7">Required for pre-mRNA splicing.</text>
</comment>
<dbReference type="Proteomes" id="UP000269396">
    <property type="component" value="Unassembled WGS sequence"/>
</dbReference>
<dbReference type="GO" id="GO:0005681">
    <property type="term" value="C:spliceosomal complex"/>
    <property type="evidence" value="ECO:0007669"/>
    <property type="project" value="UniProtKB-KW"/>
</dbReference>
<dbReference type="AlphaFoldDB" id="A0A183PCN6"/>
<dbReference type="GO" id="GO:0000398">
    <property type="term" value="P:mRNA splicing, via spliceosome"/>
    <property type="evidence" value="ECO:0007669"/>
    <property type="project" value="UniProtKB-UniRule"/>
</dbReference>
<evidence type="ECO:0000256" key="2">
    <source>
        <dbReference type="ARBA" id="ARBA00006164"/>
    </source>
</evidence>
<feature type="compositionally biased region" description="Basic and acidic residues" evidence="8">
    <location>
        <begin position="177"/>
        <end position="193"/>
    </location>
</feature>
<evidence type="ECO:0000256" key="4">
    <source>
        <dbReference type="ARBA" id="ARBA00022728"/>
    </source>
</evidence>
<reference evidence="9 10" key="1">
    <citation type="submission" date="2018-11" db="EMBL/GenBank/DDBJ databases">
        <authorList>
            <consortium name="Pathogen Informatics"/>
        </authorList>
    </citation>
    <scope>NUCLEOTIDE SEQUENCE [LARGE SCALE GENOMIC DNA]</scope>
    <source>
        <strain>Denwood</strain>
        <strain evidence="10">Zambia</strain>
    </source>
</reference>
<keyword evidence="10" id="KW-1185">Reference proteome</keyword>
<keyword evidence="6 7" id="KW-0539">Nucleus</keyword>
<evidence type="ECO:0000256" key="3">
    <source>
        <dbReference type="ARBA" id="ARBA00022664"/>
    </source>
</evidence>
<evidence type="ECO:0000256" key="1">
    <source>
        <dbReference type="ARBA" id="ARBA00004123"/>
    </source>
</evidence>
<evidence type="ECO:0000256" key="8">
    <source>
        <dbReference type="SAM" id="MobiDB-lite"/>
    </source>
</evidence>
<evidence type="ECO:0000313" key="10">
    <source>
        <dbReference type="Proteomes" id="UP000269396"/>
    </source>
</evidence>
<evidence type="ECO:0000313" key="9">
    <source>
        <dbReference type="EMBL" id="VDP60114.1"/>
    </source>
</evidence>
<organism evidence="9 10">
    <name type="scientific">Schistosoma mattheei</name>
    <dbReference type="NCBI Taxonomy" id="31246"/>
    <lineage>
        <taxon>Eukaryota</taxon>
        <taxon>Metazoa</taxon>
        <taxon>Spiralia</taxon>
        <taxon>Lophotrochozoa</taxon>
        <taxon>Platyhelminthes</taxon>
        <taxon>Trematoda</taxon>
        <taxon>Digenea</taxon>
        <taxon>Strigeidida</taxon>
        <taxon>Schistosomatoidea</taxon>
        <taxon>Schistosomatidae</taxon>
        <taxon>Schistosoma</taxon>
    </lineage>
</organism>
<comment type="similarity">
    <text evidence="2 7">Belongs to the PRP38 family.</text>
</comment>
<sequence length="207" mass="24024">MVSGLPQMGLLGAVDEDEQAPRGNILKLWGNPQTMNLNTMIYTNIAQSPYFKANLVELKTYHEVIDEIYYKLTRKQLKGLLDHPDSPYIRALGFIYCIPPEDFWWWYSPYLSDSEELDVKAGGGCIMTIGNMLEHWLTKLDWFSTLFPRIPVPVQKKLEEKMRLRKCQALLEVGSVQEKESKRLSDRNRDGSHHKSGGHSHRHEKHR</sequence>
<gene>
    <name evidence="9" type="ORF">SMTD_LOCUS12120</name>
</gene>
<proteinExistence type="inferred from homology"/>
<dbReference type="InterPro" id="IPR005037">
    <property type="entry name" value="PRP38"/>
</dbReference>